<protein>
    <submittedName>
        <fullName evidence="10">Alkaline ceramidase 3</fullName>
    </submittedName>
</protein>
<evidence type="ECO:0000256" key="1">
    <source>
        <dbReference type="ARBA" id="ARBA00004141"/>
    </source>
</evidence>
<keyword evidence="8" id="KW-0862">Zinc</keyword>
<dbReference type="AlphaFoldDB" id="A0A420IY93"/>
<feature type="binding site" evidence="7">
    <location>
        <position position="29"/>
    </location>
    <ligand>
        <name>Ca(2+)</name>
        <dbReference type="ChEBI" id="CHEBI:29108"/>
    </ligand>
</feature>
<feature type="transmembrane region" description="Helical" evidence="9">
    <location>
        <begin position="153"/>
        <end position="172"/>
    </location>
</feature>
<feature type="binding site" evidence="8">
    <location>
        <position position="90"/>
    </location>
    <ligand>
        <name>Zn(2+)</name>
        <dbReference type="ChEBI" id="CHEBI:29105"/>
        <note>catalytic</note>
    </ligand>
</feature>
<dbReference type="InterPro" id="IPR008901">
    <property type="entry name" value="ACER"/>
</dbReference>
<feature type="transmembrane region" description="Helical" evidence="9">
    <location>
        <begin position="72"/>
        <end position="91"/>
    </location>
</feature>
<reference evidence="10 11" key="1">
    <citation type="journal article" date="2018" name="BMC Genomics">
        <title>Comparative genome analyses reveal sequence features reflecting distinct modes of host-adaptation between dicot and monocot powdery mildew.</title>
        <authorList>
            <person name="Wu Y."/>
            <person name="Ma X."/>
            <person name="Pan Z."/>
            <person name="Kale S.D."/>
            <person name="Song Y."/>
            <person name="King H."/>
            <person name="Zhang Q."/>
            <person name="Presley C."/>
            <person name="Deng X."/>
            <person name="Wei C.I."/>
            <person name="Xiao S."/>
        </authorList>
    </citation>
    <scope>NUCLEOTIDE SEQUENCE [LARGE SCALE GENOMIC DNA]</scope>
    <source>
        <strain evidence="10">UMSG1</strain>
    </source>
</reference>
<keyword evidence="5 9" id="KW-1133">Transmembrane helix</keyword>
<dbReference type="PANTHER" id="PTHR46187:SF3">
    <property type="entry name" value="ALKALINE CERAMIDASE 3"/>
    <property type="match status" value="1"/>
</dbReference>
<comment type="similarity">
    <text evidence="2">Belongs to the alkaline ceramidase family.</text>
</comment>
<evidence type="ECO:0000256" key="8">
    <source>
        <dbReference type="PIRSR" id="PIRSR608901-2"/>
    </source>
</evidence>
<keyword evidence="7" id="KW-0479">Metal-binding</keyword>
<evidence type="ECO:0000256" key="9">
    <source>
        <dbReference type="SAM" id="Phobius"/>
    </source>
</evidence>
<dbReference type="Proteomes" id="UP000285326">
    <property type="component" value="Unassembled WGS sequence"/>
</dbReference>
<keyword evidence="4" id="KW-0378">Hydrolase</keyword>
<keyword evidence="3 9" id="KW-0812">Transmembrane</keyword>
<accession>A0A420IY93</accession>
<dbReference type="GO" id="GO:0046514">
    <property type="term" value="P:ceramide catabolic process"/>
    <property type="evidence" value="ECO:0007669"/>
    <property type="project" value="TreeGrafter"/>
</dbReference>
<sequence length="322" mass="37711">MGFSIPAYDYPQSSLEDGYWAPVTSTINWCEEDYYATRYSAEIVNTLTNIIFIILGIKGLRNCMKYKHDSVFAVAFTGYLVVGIGSFAFHATLKYSMQLVDELSMIYTVCLMCYATFSYARSRLFQQILGFSLLFLSISITLCYYYLQNPTFHQVAFAILITVVLLRSMYLMEFKIRRSLRERHASVLQKNLDVSDTSDYMLEIRRDLDTLNRMWVMVGFGLMIFLAGFAIWNLDNKYCLLLRHWRRQIGLPWGILLEGHGWWHLMTGLGTYIYIVWGVWLRYYMDNRQRDFGLRWPSLLFSLPEVVTFSHVEGMTVAKKSR</sequence>
<name>A0A420IY93_9PEZI</name>
<keyword evidence="7" id="KW-0106">Calcium</keyword>
<dbReference type="PANTHER" id="PTHR46187">
    <property type="entry name" value="ALKALINE CERAMIDASE 3"/>
    <property type="match status" value="1"/>
</dbReference>
<evidence type="ECO:0000256" key="7">
    <source>
        <dbReference type="PIRSR" id="PIRSR608901-1"/>
    </source>
</evidence>
<feature type="binding site" evidence="8">
    <location>
        <position position="264"/>
    </location>
    <ligand>
        <name>Zn(2+)</name>
        <dbReference type="ChEBI" id="CHEBI:29105"/>
        <note>catalytic</note>
    </ligand>
</feature>
<feature type="transmembrane region" description="Helical" evidence="9">
    <location>
        <begin position="262"/>
        <end position="285"/>
    </location>
</feature>
<feature type="binding site" evidence="7">
    <location>
        <position position="31"/>
    </location>
    <ligand>
        <name>Ca(2+)</name>
        <dbReference type="ChEBI" id="CHEBI:29108"/>
    </ligand>
</feature>
<feature type="transmembrane region" description="Helical" evidence="9">
    <location>
        <begin position="128"/>
        <end position="147"/>
    </location>
</feature>
<feature type="transmembrane region" description="Helical" evidence="9">
    <location>
        <begin position="103"/>
        <end position="121"/>
    </location>
</feature>
<proteinExistence type="inferred from homology"/>
<evidence type="ECO:0000256" key="5">
    <source>
        <dbReference type="ARBA" id="ARBA00022989"/>
    </source>
</evidence>
<evidence type="ECO:0000256" key="4">
    <source>
        <dbReference type="ARBA" id="ARBA00022801"/>
    </source>
</evidence>
<comment type="subcellular location">
    <subcellularLocation>
        <location evidence="1">Membrane</location>
        <topology evidence="1">Multi-pass membrane protein</topology>
    </subcellularLocation>
</comment>
<feature type="binding site" evidence="7">
    <location>
        <position position="42"/>
    </location>
    <ligand>
        <name>Ca(2+)</name>
        <dbReference type="ChEBI" id="CHEBI:29108"/>
    </ligand>
</feature>
<evidence type="ECO:0000313" key="11">
    <source>
        <dbReference type="Proteomes" id="UP000285326"/>
    </source>
</evidence>
<gene>
    <name evidence="10" type="ORF">GcM1_201016</name>
</gene>
<evidence type="ECO:0000313" key="10">
    <source>
        <dbReference type="EMBL" id="RKF79526.1"/>
    </source>
</evidence>
<dbReference type="GO" id="GO:0046872">
    <property type="term" value="F:metal ion binding"/>
    <property type="evidence" value="ECO:0007669"/>
    <property type="project" value="UniProtKB-KW"/>
</dbReference>
<evidence type="ECO:0000256" key="6">
    <source>
        <dbReference type="ARBA" id="ARBA00023136"/>
    </source>
</evidence>
<feature type="transmembrane region" description="Helical" evidence="9">
    <location>
        <begin position="214"/>
        <end position="234"/>
    </location>
</feature>
<evidence type="ECO:0000256" key="3">
    <source>
        <dbReference type="ARBA" id="ARBA00022692"/>
    </source>
</evidence>
<dbReference type="GO" id="GO:0005789">
    <property type="term" value="C:endoplasmic reticulum membrane"/>
    <property type="evidence" value="ECO:0007669"/>
    <property type="project" value="TreeGrafter"/>
</dbReference>
<comment type="cofactor">
    <cofactor evidence="8">
        <name>Zn(2+)</name>
        <dbReference type="ChEBI" id="CHEBI:29105"/>
    </cofactor>
</comment>
<comment type="caution">
    <text evidence="10">The sequence shown here is derived from an EMBL/GenBank/DDBJ whole genome shotgun (WGS) entry which is preliminary data.</text>
</comment>
<dbReference type="EMBL" id="MCBS01020168">
    <property type="protein sequence ID" value="RKF79526.1"/>
    <property type="molecule type" value="Genomic_DNA"/>
</dbReference>
<dbReference type="Pfam" id="PF05875">
    <property type="entry name" value="Ceramidase"/>
    <property type="match status" value="1"/>
</dbReference>
<dbReference type="GO" id="GO:0016811">
    <property type="term" value="F:hydrolase activity, acting on carbon-nitrogen (but not peptide) bonds, in linear amides"/>
    <property type="evidence" value="ECO:0007669"/>
    <property type="project" value="InterPro"/>
</dbReference>
<feature type="transmembrane region" description="Helical" evidence="9">
    <location>
        <begin position="43"/>
        <end position="60"/>
    </location>
</feature>
<evidence type="ECO:0000256" key="2">
    <source>
        <dbReference type="ARBA" id="ARBA00009780"/>
    </source>
</evidence>
<feature type="binding site" evidence="8">
    <location>
        <position position="260"/>
    </location>
    <ligand>
        <name>Zn(2+)</name>
        <dbReference type="ChEBI" id="CHEBI:29105"/>
        <note>catalytic</note>
    </ligand>
</feature>
<dbReference type="GO" id="GO:0046513">
    <property type="term" value="P:ceramide biosynthetic process"/>
    <property type="evidence" value="ECO:0007669"/>
    <property type="project" value="TreeGrafter"/>
</dbReference>
<keyword evidence="6 9" id="KW-0472">Membrane</keyword>
<organism evidence="10 11">
    <name type="scientific">Golovinomyces cichoracearum</name>
    <dbReference type="NCBI Taxonomy" id="62708"/>
    <lineage>
        <taxon>Eukaryota</taxon>
        <taxon>Fungi</taxon>
        <taxon>Dikarya</taxon>
        <taxon>Ascomycota</taxon>
        <taxon>Pezizomycotina</taxon>
        <taxon>Leotiomycetes</taxon>
        <taxon>Erysiphales</taxon>
        <taxon>Erysiphaceae</taxon>
        <taxon>Golovinomyces</taxon>
    </lineage>
</organism>